<evidence type="ECO:0000313" key="2">
    <source>
        <dbReference type="Proteomes" id="UP000253204"/>
    </source>
</evidence>
<sequence length="364" mass="39787">MKNKQQGAALIIVLALLSGSLMIGISGMNSALIDERLAGNYRAAALAQMNAERAASEASTDESFDNPTYWASNANADDSELASSSWKEMIKEKSYKKLKEDYPLEIVDEAICDSGEDSYSRCLYFPVVINGSEYYVVAMGAVEDEEGNSIAESEPFFLKFDYNEIKNSPAIDEFIDNILGLGDGITTFNKEVFSSSNNDKAENWKELIVNVNSSDFFAEDDDFLSFVEELRQSPKVNYFSSLSSNELSNYNNSIVVVEEDFSWNGSNSFEGILILLGKGESGNENSKNKSGFSYNGGGNGSFKGSVVHIPYETDEEGLKFLSPKIDVSGGNGNFEFDETVIDGLKGDGGGGSGGDFGIQRWEWE</sequence>
<comment type="caution">
    <text evidence="1">The sequence shown here is derived from an EMBL/GenBank/DDBJ whole genome shotgun (WGS) entry which is preliminary data.</text>
</comment>
<reference evidence="1 2" key="1">
    <citation type="submission" date="2018-07" db="EMBL/GenBank/DDBJ databases">
        <title>Halomonas rutogse sp. nov., isolated from Lake TangqianCo on Tibetan Plateau.</title>
        <authorList>
            <person name="Lu H."/>
            <person name="Xing P."/>
            <person name="Wu Q."/>
        </authorList>
    </citation>
    <scope>NUCLEOTIDE SEQUENCE [LARGE SCALE GENOMIC DNA]</scope>
    <source>
        <strain evidence="1 2">TQ8S</strain>
    </source>
</reference>
<dbReference type="Proteomes" id="UP000253204">
    <property type="component" value="Unassembled WGS sequence"/>
</dbReference>
<dbReference type="OrthoDB" id="6161483at2"/>
<dbReference type="AlphaFoldDB" id="A0A368U5L1"/>
<dbReference type="RefSeq" id="WP_114487158.1">
    <property type="nucleotide sequence ID" value="NZ_CBCSHM010000030.1"/>
</dbReference>
<organism evidence="1 2">
    <name type="scientific">Vreelandella rituensis</name>
    <dbReference type="NCBI Taxonomy" id="2282306"/>
    <lineage>
        <taxon>Bacteria</taxon>
        <taxon>Pseudomonadati</taxon>
        <taxon>Pseudomonadota</taxon>
        <taxon>Gammaproteobacteria</taxon>
        <taxon>Oceanospirillales</taxon>
        <taxon>Halomonadaceae</taxon>
        <taxon>Vreelandella</taxon>
    </lineage>
</organism>
<proteinExistence type="predicted"/>
<accession>A0A368U5L1</accession>
<dbReference type="EMBL" id="QPIJ01000027">
    <property type="protein sequence ID" value="RCV90323.1"/>
    <property type="molecule type" value="Genomic_DNA"/>
</dbReference>
<name>A0A368U5L1_9GAMM</name>
<keyword evidence="2" id="KW-1185">Reference proteome</keyword>
<gene>
    <name evidence="1" type="ORF">DU506_11970</name>
</gene>
<evidence type="ECO:0008006" key="3">
    <source>
        <dbReference type="Google" id="ProtNLM"/>
    </source>
</evidence>
<protein>
    <recommendedName>
        <fullName evidence="3">Type 4 fimbrial biogenesis protein PilX N-terminal domain-containing protein</fullName>
    </recommendedName>
</protein>
<evidence type="ECO:0000313" key="1">
    <source>
        <dbReference type="EMBL" id="RCV90323.1"/>
    </source>
</evidence>